<name>A0ABW3X4P6_9HYPH</name>
<keyword evidence="2" id="KW-1185">Reference proteome</keyword>
<accession>A0ABW3X4P6</accession>
<evidence type="ECO:0000313" key="1">
    <source>
        <dbReference type="EMBL" id="MFD1303844.1"/>
    </source>
</evidence>
<dbReference type="EMBL" id="JBHTND010000040">
    <property type="protein sequence ID" value="MFD1303844.1"/>
    <property type="molecule type" value="Genomic_DNA"/>
</dbReference>
<dbReference type="RefSeq" id="WP_238207300.1">
    <property type="nucleotide sequence ID" value="NZ_JBHTND010000040.1"/>
</dbReference>
<reference evidence="2" key="1">
    <citation type="journal article" date="2019" name="Int. J. Syst. Evol. Microbiol.">
        <title>The Global Catalogue of Microorganisms (GCM) 10K type strain sequencing project: providing services to taxonomists for standard genome sequencing and annotation.</title>
        <authorList>
            <consortium name="The Broad Institute Genomics Platform"/>
            <consortium name="The Broad Institute Genome Sequencing Center for Infectious Disease"/>
            <person name="Wu L."/>
            <person name="Ma J."/>
        </authorList>
    </citation>
    <scope>NUCLEOTIDE SEQUENCE [LARGE SCALE GENOMIC DNA]</scope>
    <source>
        <strain evidence="2">CCUG 56108</strain>
    </source>
</reference>
<gene>
    <name evidence="1" type="ORF">ACFQ4G_19960</name>
</gene>
<sequence>MLALDAADRGLEGLALEIDVGVGQGRFERTQLADQGTARTVVHGLA</sequence>
<evidence type="ECO:0000313" key="2">
    <source>
        <dbReference type="Proteomes" id="UP001597176"/>
    </source>
</evidence>
<proteinExistence type="predicted"/>
<comment type="caution">
    <text evidence="1">The sequence shown here is derived from an EMBL/GenBank/DDBJ whole genome shotgun (WGS) entry which is preliminary data.</text>
</comment>
<protein>
    <submittedName>
        <fullName evidence="1">Uncharacterized protein</fullName>
    </submittedName>
</protein>
<organism evidence="1 2">
    <name type="scientific">Methylobacterium marchantiae</name>
    <dbReference type="NCBI Taxonomy" id="600331"/>
    <lineage>
        <taxon>Bacteria</taxon>
        <taxon>Pseudomonadati</taxon>
        <taxon>Pseudomonadota</taxon>
        <taxon>Alphaproteobacteria</taxon>
        <taxon>Hyphomicrobiales</taxon>
        <taxon>Methylobacteriaceae</taxon>
        <taxon>Methylobacterium</taxon>
    </lineage>
</organism>
<dbReference type="Proteomes" id="UP001597176">
    <property type="component" value="Unassembled WGS sequence"/>
</dbReference>